<gene>
    <name evidence="4" type="ORF">CBP51_04435</name>
</gene>
<dbReference type="GO" id="GO:0055052">
    <property type="term" value="C:ATP-binding cassette (ABC) transporter complex, substrate-binding subunit-containing"/>
    <property type="evidence" value="ECO:0007669"/>
    <property type="project" value="TreeGrafter"/>
</dbReference>
<dbReference type="GO" id="GO:0042956">
    <property type="term" value="P:maltodextrin transmembrane transport"/>
    <property type="evidence" value="ECO:0007669"/>
    <property type="project" value="TreeGrafter"/>
</dbReference>
<evidence type="ECO:0000256" key="2">
    <source>
        <dbReference type="ARBA" id="ARBA00022448"/>
    </source>
</evidence>
<keyword evidence="2" id="KW-0813">Transport</keyword>
<dbReference type="GO" id="GO:1901982">
    <property type="term" value="F:maltose binding"/>
    <property type="evidence" value="ECO:0007669"/>
    <property type="project" value="TreeGrafter"/>
</dbReference>
<sequence>MAIAVLLSAAVARADDDLTIIYTYAKDSLGAILTEFSKGESIPLKAEFKEQNELKSSIMGMMEQGTTPDAIIMPADHTGLHSFIRYSEINPADFPARVPPRVWASTYSDGKSYGVPLIQGNHLMLFYNKKLVAEPAADWEAMFAQRPALMAKGVAPIAWSFDEMYWFLPFLGAYGGWPLNDGKVQLNTPEMAAALDFYKQLRSRELPYPGCSYQCAVDLFKTGAVAYTINGDWIGKAFYEALGDDLGVSAIPAAEGRHMVPTFSSYVLSFPNQSLSGPKRARLLKLANYLQSTAVQKQFWLAMGAIPVEQAAFEQAQQNARGYLKKTIELMANTKPLPADKEMTFIWDAMGKGFLRHREGALNGPAAAKYMQQLAERHIRNAQRMMTTPGP</sequence>
<reference evidence="5" key="1">
    <citation type="submission" date="2017-05" db="EMBL/GenBank/DDBJ databases">
        <authorList>
            <person name="Barney B.M."/>
        </authorList>
    </citation>
    <scope>NUCLEOTIDE SEQUENCE [LARGE SCALE GENOMIC DNA]</scope>
    <source>
        <strain evidence="5">PSBB022</strain>
    </source>
</reference>
<evidence type="ECO:0000256" key="1">
    <source>
        <dbReference type="ARBA" id="ARBA00008520"/>
    </source>
</evidence>
<comment type="similarity">
    <text evidence="1">Belongs to the bacterial solute-binding protein 1 family.</text>
</comment>
<evidence type="ECO:0000313" key="5">
    <source>
        <dbReference type="Proteomes" id="UP000216101"/>
    </source>
</evidence>
<evidence type="ECO:0000313" key="4">
    <source>
        <dbReference type="EMBL" id="OZY87936.1"/>
    </source>
</evidence>
<keyword evidence="5" id="KW-1185">Reference proteome</keyword>
<organism evidence="4 5">
    <name type="scientific">Cellvibrio mixtus</name>
    <dbReference type="NCBI Taxonomy" id="39650"/>
    <lineage>
        <taxon>Bacteria</taxon>
        <taxon>Pseudomonadati</taxon>
        <taxon>Pseudomonadota</taxon>
        <taxon>Gammaproteobacteria</taxon>
        <taxon>Cellvibrionales</taxon>
        <taxon>Cellvibrionaceae</taxon>
        <taxon>Cellvibrio</taxon>
    </lineage>
</organism>
<dbReference type="Pfam" id="PF13416">
    <property type="entry name" value="SBP_bac_8"/>
    <property type="match status" value="1"/>
</dbReference>
<name>A0A266QE82_9GAMM</name>
<evidence type="ECO:0000256" key="3">
    <source>
        <dbReference type="ARBA" id="ARBA00022729"/>
    </source>
</evidence>
<dbReference type="EMBL" id="NHNI01000001">
    <property type="protein sequence ID" value="OZY87936.1"/>
    <property type="molecule type" value="Genomic_DNA"/>
</dbReference>
<dbReference type="Gene3D" id="3.40.190.10">
    <property type="entry name" value="Periplasmic binding protein-like II"/>
    <property type="match status" value="2"/>
</dbReference>
<dbReference type="Proteomes" id="UP000216101">
    <property type="component" value="Unassembled WGS sequence"/>
</dbReference>
<dbReference type="SUPFAM" id="SSF53850">
    <property type="entry name" value="Periplasmic binding protein-like II"/>
    <property type="match status" value="1"/>
</dbReference>
<dbReference type="PANTHER" id="PTHR30061:SF50">
    <property type="entry name" value="MALTOSE_MALTODEXTRIN-BINDING PERIPLASMIC PROTEIN"/>
    <property type="match status" value="1"/>
</dbReference>
<dbReference type="PANTHER" id="PTHR30061">
    <property type="entry name" value="MALTOSE-BINDING PERIPLASMIC PROTEIN"/>
    <property type="match status" value="1"/>
</dbReference>
<proteinExistence type="inferred from homology"/>
<comment type="caution">
    <text evidence="4">The sequence shown here is derived from an EMBL/GenBank/DDBJ whole genome shotgun (WGS) entry which is preliminary data.</text>
</comment>
<dbReference type="GO" id="GO:0015768">
    <property type="term" value="P:maltose transport"/>
    <property type="evidence" value="ECO:0007669"/>
    <property type="project" value="TreeGrafter"/>
</dbReference>
<accession>A0A266QE82</accession>
<protein>
    <submittedName>
        <fullName evidence="4">ABC transporter substrate-binding protein</fullName>
    </submittedName>
</protein>
<keyword evidence="3" id="KW-0732">Signal</keyword>
<dbReference type="AlphaFoldDB" id="A0A266QE82"/>
<dbReference type="InterPro" id="IPR006059">
    <property type="entry name" value="SBP"/>
</dbReference>